<keyword evidence="9" id="KW-1185">Reference proteome</keyword>
<evidence type="ECO:0000313" key="9">
    <source>
        <dbReference type="Proteomes" id="UP000237822"/>
    </source>
</evidence>
<dbReference type="PANTHER" id="PTHR23513">
    <property type="entry name" value="INTEGRAL MEMBRANE EFFLUX PROTEIN-RELATED"/>
    <property type="match status" value="1"/>
</dbReference>
<feature type="transmembrane region" description="Helical" evidence="6">
    <location>
        <begin position="221"/>
        <end position="239"/>
    </location>
</feature>
<dbReference type="RefSeq" id="WP_106297563.1">
    <property type="nucleotide sequence ID" value="NZ_PVTI01000012.1"/>
</dbReference>
<dbReference type="Pfam" id="PF07690">
    <property type="entry name" value="MFS_1"/>
    <property type="match status" value="2"/>
</dbReference>
<feature type="domain" description="Major facilitator superfamily (MFS) profile" evidence="7">
    <location>
        <begin position="221"/>
        <end position="457"/>
    </location>
</feature>
<dbReference type="PROSITE" id="PS50850">
    <property type="entry name" value="MFS"/>
    <property type="match status" value="1"/>
</dbReference>
<gene>
    <name evidence="8" type="ORF">BCF74_11245</name>
</gene>
<feature type="transmembrane region" description="Helical" evidence="6">
    <location>
        <begin position="376"/>
        <end position="396"/>
    </location>
</feature>
<dbReference type="GO" id="GO:0005886">
    <property type="term" value="C:plasma membrane"/>
    <property type="evidence" value="ECO:0007669"/>
    <property type="project" value="UniProtKB-SubCell"/>
</dbReference>
<evidence type="ECO:0000256" key="5">
    <source>
        <dbReference type="ARBA" id="ARBA00023136"/>
    </source>
</evidence>
<feature type="transmembrane region" description="Helical" evidence="6">
    <location>
        <begin position="12"/>
        <end position="34"/>
    </location>
</feature>
<dbReference type="InterPro" id="IPR020846">
    <property type="entry name" value="MFS_dom"/>
</dbReference>
<evidence type="ECO:0000256" key="3">
    <source>
        <dbReference type="ARBA" id="ARBA00022692"/>
    </source>
</evidence>
<dbReference type="GO" id="GO:0022857">
    <property type="term" value="F:transmembrane transporter activity"/>
    <property type="evidence" value="ECO:0007669"/>
    <property type="project" value="InterPro"/>
</dbReference>
<proteinExistence type="predicted"/>
<dbReference type="SUPFAM" id="SSF103473">
    <property type="entry name" value="MFS general substrate transporter"/>
    <property type="match status" value="1"/>
</dbReference>
<dbReference type="Gene3D" id="1.20.1250.20">
    <property type="entry name" value="MFS general substrate transporter like domains"/>
    <property type="match status" value="2"/>
</dbReference>
<dbReference type="EMBL" id="PVTI01000012">
    <property type="protein sequence ID" value="PRY58228.1"/>
    <property type="molecule type" value="Genomic_DNA"/>
</dbReference>
<evidence type="ECO:0000313" key="8">
    <source>
        <dbReference type="EMBL" id="PRY58228.1"/>
    </source>
</evidence>
<organism evidence="8 9">
    <name type="scientific">Knoellia remsis</name>
    <dbReference type="NCBI Taxonomy" id="407159"/>
    <lineage>
        <taxon>Bacteria</taxon>
        <taxon>Bacillati</taxon>
        <taxon>Actinomycetota</taxon>
        <taxon>Actinomycetes</taxon>
        <taxon>Micrococcales</taxon>
        <taxon>Intrasporangiaceae</taxon>
        <taxon>Knoellia</taxon>
    </lineage>
</organism>
<name>A0A2T0UK51_9MICO</name>
<evidence type="ECO:0000256" key="4">
    <source>
        <dbReference type="ARBA" id="ARBA00022989"/>
    </source>
</evidence>
<evidence type="ECO:0000259" key="7">
    <source>
        <dbReference type="PROSITE" id="PS50850"/>
    </source>
</evidence>
<comment type="subcellular location">
    <subcellularLocation>
        <location evidence="1">Cell membrane</location>
        <topology evidence="1">Multi-pass membrane protein</topology>
    </subcellularLocation>
</comment>
<evidence type="ECO:0000256" key="2">
    <source>
        <dbReference type="ARBA" id="ARBA00022475"/>
    </source>
</evidence>
<feature type="transmembrane region" description="Helical" evidence="6">
    <location>
        <begin position="46"/>
        <end position="65"/>
    </location>
</feature>
<protein>
    <submittedName>
        <fullName evidence="8">Putative MFS family arabinose efflux permease</fullName>
    </submittedName>
</protein>
<reference evidence="8 9" key="1">
    <citation type="submission" date="2018-03" db="EMBL/GenBank/DDBJ databases">
        <title>Genomic Encyclopedia of Archaeal and Bacterial Type Strains, Phase II (KMG-II): from individual species to whole genera.</title>
        <authorList>
            <person name="Goeker M."/>
        </authorList>
    </citation>
    <scope>NUCLEOTIDE SEQUENCE [LARGE SCALE GENOMIC DNA]</scope>
    <source>
        <strain evidence="8 9">ATCC BAA-1496</strain>
    </source>
</reference>
<feature type="transmembrane region" description="Helical" evidence="6">
    <location>
        <begin position="286"/>
        <end position="306"/>
    </location>
</feature>
<sequence length="457" mass="47650">MKEVLHVWRVRDVRLAVPAAGLSIAGDAMAMVALLLRVHDSGAGPYAVTLLLVCFSLPVVVTMGLAGEVADRGDPRLVFGLGHGAQVTALVGLALVDGLAETFLLVLVLQTGFAFTNPLWSSVLSRAVGDDHVGRLVSIQQALAAVASPVGAGVGGVLVELHGDRVVFLVDAATTFALLTAGVLVHSRPAPHPSTPEQAGSRRWLSLVPRAGLTVVRSHRVVWVLVLALLPFVVTLESMNAVEVFLARDAVGATQSEFGFWQTATGAGAFVGAVAAGWMRRDDLRLRAIVTCLAVMSLAQVGQGLAPSVTWLYGWGATLGLANAVSNACLFAVIVRAVPGHERGKALAFINGMARTCTMAALALGGLAASTLGPRVSFVVAGGLGCLVAVWAGLALHRAGAFTPAASTHVGLWLTRARGMQPQLDTENVSACHDDRHAMAAPRIRCDRHGPRRVPPR</sequence>
<evidence type="ECO:0000256" key="1">
    <source>
        <dbReference type="ARBA" id="ARBA00004651"/>
    </source>
</evidence>
<keyword evidence="2" id="KW-1003">Cell membrane</keyword>
<keyword evidence="5 6" id="KW-0472">Membrane</keyword>
<dbReference type="CDD" id="cd06173">
    <property type="entry name" value="MFS_MefA_like"/>
    <property type="match status" value="1"/>
</dbReference>
<dbReference type="PANTHER" id="PTHR23513:SF6">
    <property type="entry name" value="MAJOR FACILITATOR SUPERFAMILY ASSOCIATED DOMAIN-CONTAINING PROTEIN"/>
    <property type="match status" value="1"/>
</dbReference>
<evidence type="ECO:0000256" key="6">
    <source>
        <dbReference type="SAM" id="Phobius"/>
    </source>
</evidence>
<dbReference type="InterPro" id="IPR011701">
    <property type="entry name" value="MFS"/>
</dbReference>
<feature type="transmembrane region" description="Helical" evidence="6">
    <location>
        <begin position="312"/>
        <end position="335"/>
    </location>
</feature>
<keyword evidence="4 6" id="KW-1133">Transmembrane helix</keyword>
<feature type="transmembrane region" description="Helical" evidence="6">
    <location>
        <begin position="141"/>
        <end position="159"/>
    </location>
</feature>
<dbReference type="OrthoDB" id="3810421at2"/>
<dbReference type="InterPro" id="IPR036259">
    <property type="entry name" value="MFS_trans_sf"/>
</dbReference>
<comment type="caution">
    <text evidence="8">The sequence shown here is derived from an EMBL/GenBank/DDBJ whole genome shotgun (WGS) entry which is preliminary data.</text>
</comment>
<keyword evidence="3 6" id="KW-0812">Transmembrane</keyword>
<feature type="transmembrane region" description="Helical" evidence="6">
    <location>
        <begin position="259"/>
        <end position="279"/>
    </location>
</feature>
<dbReference type="AlphaFoldDB" id="A0A2T0UK51"/>
<accession>A0A2T0UK51</accession>
<feature type="transmembrane region" description="Helical" evidence="6">
    <location>
        <begin position="347"/>
        <end position="370"/>
    </location>
</feature>
<dbReference type="Proteomes" id="UP000237822">
    <property type="component" value="Unassembled WGS sequence"/>
</dbReference>